<feature type="compositionally biased region" description="Low complexity" evidence="1">
    <location>
        <begin position="1"/>
        <end position="17"/>
    </location>
</feature>
<sequence length="541" mass="60073">MENLVQSQQSSDESQVSGYQHQLQIRSLKQKQEAETLELLSKHHQQSNQLLYKSGRVEFVDLTGADDDEYKPLSLDNRAAKAKAGIQSHPTLPGRRTESQHSSQIRDFNTSQSVSRNTLSTRRRESGPNIETCPQEAAAPCTPARKKALQPDIPTESPPQRILDNSYHRSSILTSPVKVARDLRLRTLQQKREDGDFVRDIINNERSGSWAPELGNVFRAPHQEHERQTKVPGSLGSLKDIQQRTQATEINNAGRPSLPTPSPTPASSANPFKVSPKPLIHGERAPSTASNSSVFNQKIIVSPPRKRQRLESLSDDDPDFVPSDPSSPKDKGQDSVPVPTTVTYQDPRAKNRVGFKRPHTPPPNPVKDPSTPSGPRGKKGRFFNFDTGANTPKSPDSPSIHAAATRAARKPSTASNNFGKRQMLKPESVKRSGRAATNAKIKDYFAEEEAFEKEERARLADEKQRDTVSNQFENMILTADRDDPAGIRPMSKRARHAIKQNGQEAGIKPFCNGDLDISRFKAVDNIIILDPGREDQVMEDV</sequence>
<organism evidence="2 3">
    <name type="scientific">Pleomassaria siparia CBS 279.74</name>
    <dbReference type="NCBI Taxonomy" id="1314801"/>
    <lineage>
        <taxon>Eukaryota</taxon>
        <taxon>Fungi</taxon>
        <taxon>Dikarya</taxon>
        <taxon>Ascomycota</taxon>
        <taxon>Pezizomycotina</taxon>
        <taxon>Dothideomycetes</taxon>
        <taxon>Pleosporomycetidae</taxon>
        <taxon>Pleosporales</taxon>
        <taxon>Pleomassariaceae</taxon>
        <taxon>Pleomassaria</taxon>
    </lineage>
</organism>
<dbReference type="Proteomes" id="UP000799428">
    <property type="component" value="Unassembled WGS sequence"/>
</dbReference>
<protein>
    <submittedName>
        <fullName evidence="2">Uncharacterized protein</fullName>
    </submittedName>
</protein>
<evidence type="ECO:0000313" key="3">
    <source>
        <dbReference type="Proteomes" id="UP000799428"/>
    </source>
</evidence>
<evidence type="ECO:0000256" key="1">
    <source>
        <dbReference type="SAM" id="MobiDB-lite"/>
    </source>
</evidence>
<reference evidence="2" key="1">
    <citation type="journal article" date="2020" name="Stud. Mycol.">
        <title>101 Dothideomycetes genomes: a test case for predicting lifestyles and emergence of pathogens.</title>
        <authorList>
            <person name="Haridas S."/>
            <person name="Albert R."/>
            <person name="Binder M."/>
            <person name="Bloem J."/>
            <person name="Labutti K."/>
            <person name="Salamov A."/>
            <person name="Andreopoulos B."/>
            <person name="Baker S."/>
            <person name="Barry K."/>
            <person name="Bills G."/>
            <person name="Bluhm B."/>
            <person name="Cannon C."/>
            <person name="Castanera R."/>
            <person name="Culley D."/>
            <person name="Daum C."/>
            <person name="Ezra D."/>
            <person name="Gonzalez J."/>
            <person name="Henrissat B."/>
            <person name="Kuo A."/>
            <person name="Liang C."/>
            <person name="Lipzen A."/>
            <person name="Lutzoni F."/>
            <person name="Magnuson J."/>
            <person name="Mondo S."/>
            <person name="Nolan M."/>
            <person name="Ohm R."/>
            <person name="Pangilinan J."/>
            <person name="Park H.-J."/>
            <person name="Ramirez L."/>
            <person name="Alfaro M."/>
            <person name="Sun H."/>
            <person name="Tritt A."/>
            <person name="Yoshinaga Y."/>
            <person name="Zwiers L.-H."/>
            <person name="Turgeon B."/>
            <person name="Goodwin S."/>
            <person name="Spatafora J."/>
            <person name="Crous P."/>
            <person name="Grigoriev I."/>
        </authorList>
    </citation>
    <scope>NUCLEOTIDE SEQUENCE</scope>
    <source>
        <strain evidence="2">CBS 279.74</strain>
    </source>
</reference>
<name>A0A6G1KPQ7_9PLEO</name>
<feature type="compositionally biased region" description="Basic residues" evidence="1">
    <location>
        <begin position="350"/>
        <end position="359"/>
    </location>
</feature>
<feature type="compositionally biased region" description="Polar residues" evidence="1">
    <location>
        <begin position="387"/>
        <end position="397"/>
    </location>
</feature>
<dbReference type="AlphaFoldDB" id="A0A6G1KPQ7"/>
<proteinExistence type="predicted"/>
<feature type="region of interest" description="Disordered" evidence="1">
    <location>
        <begin position="1"/>
        <end position="22"/>
    </location>
</feature>
<feature type="compositionally biased region" description="Polar residues" evidence="1">
    <location>
        <begin position="100"/>
        <end position="120"/>
    </location>
</feature>
<gene>
    <name evidence="2" type="ORF">K504DRAFT_486372</name>
</gene>
<dbReference type="OrthoDB" id="3801602at2759"/>
<accession>A0A6G1KPQ7</accession>
<feature type="region of interest" description="Disordered" evidence="1">
    <location>
        <begin position="249"/>
        <end position="438"/>
    </location>
</feature>
<feature type="region of interest" description="Disordered" evidence="1">
    <location>
        <begin position="79"/>
        <end position="163"/>
    </location>
</feature>
<evidence type="ECO:0000313" key="2">
    <source>
        <dbReference type="EMBL" id="KAF2714462.1"/>
    </source>
</evidence>
<feature type="compositionally biased region" description="Basic and acidic residues" evidence="1">
    <location>
        <begin position="457"/>
        <end position="466"/>
    </location>
</feature>
<dbReference type="EMBL" id="MU005764">
    <property type="protein sequence ID" value="KAF2714462.1"/>
    <property type="molecule type" value="Genomic_DNA"/>
</dbReference>
<feature type="region of interest" description="Disordered" evidence="1">
    <location>
        <begin position="457"/>
        <end position="488"/>
    </location>
</feature>
<keyword evidence="3" id="KW-1185">Reference proteome</keyword>
<feature type="compositionally biased region" description="Polar residues" evidence="1">
    <location>
        <begin position="287"/>
        <end position="296"/>
    </location>
</feature>